<reference evidence="1 2" key="1">
    <citation type="submission" date="2016-04" db="EMBL/GenBank/DDBJ databases">
        <title>The genome of Intoshia linei affirms orthonectids as highly simplified spiralians.</title>
        <authorList>
            <person name="Mikhailov K.V."/>
            <person name="Slusarev G.S."/>
            <person name="Nikitin M.A."/>
            <person name="Logacheva M.D."/>
            <person name="Penin A."/>
            <person name="Aleoshin V."/>
            <person name="Panchin Y.V."/>
        </authorList>
    </citation>
    <scope>NUCLEOTIDE SEQUENCE [LARGE SCALE GENOMIC DNA]</scope>
    <source>
        <strain evidence="1">Intl2013</strain>
        <tissue evidence="1">Whole animal</tissue>
    </source>
</reference>
<organism evidence="1 2">
    <name type="scientific">Intoshia linei</name>
    <dbReference type="NCBI Taxonomy" id="1819745"/>
    <lineage>
        <taxon>Eukaryota</taxon>
        <taxon>Metazoa</taxon>
        <taxon>Spiralia</taxon>
        <taxon>Lophotrochozoa</taxon>
        <taxon>Mesozoa</taxon>
        <taxon>Orthonectida</taxon>
        <taxon>Rhopaluridae</taxon>
        <taxon>Intoshia</taxon>
    </lineage>
</organism>
<comment type="caution">
    <text evidence="1">The sequence shown here is derived from an EMBL/GenBank/DDBJ whole genome shotgun (WGS) entry which is preliminary data.</text>
</comment>
<dbReference type="EMBL" id="LWCA01002257">
    <property type="protein sequence ID" value="OAF63996.1"/>
    <property type="molecule type" value="Genomic_DNA"/>
</dbReference>
<proteinExistence type="predicted"/>
<evidence type="ECO:0000313" key="1">
    <source>
        <dbReference type="EMBL" id="OAF63996.1"/>
    </source>
</evidence>
<gene>
    <name evidence="1" type="ORF">A3Q56_08298</name>
</gene>
<protein>
    <submittedName>
        <fullName evidence="1">Uncharacterized protein</fullName>
    </submittedName>
</protein>
<sequence length="203" mass="23719">MPKIKERNSKIKARDFIDTVPILSKSSVNIISKRINAKSRDRCSLNEPFNVKLKSISYRDDIKNMLESDESRMNIFDIELLENKLTGFENSLNLFMKPKKLQKNSTRCNIIYPLLCQEEKEDLQFMLEESFIEYSCMVDTQVKLQSRINVLEKKLLLVKDNLESSINKRSVNNLKTTISILNYDKEKSAKINRALKNTITFKN</sequence>
<name>A0A177APR0_9BILA</name>
<dbReference type="Proteomes" id="UP000078046">
    <property type="component" value="Unassembled WGS sequence"/>
</dbReference>
<accession>A0A177APR0</accession>
<evidence type="ECO:0000313" key="2">
    <source>
        <dbReference type="Proteomes" id="UP000078046"/>
    </source>
</evidence>
<dbReference type="AlphaFoldDB" id="A0A177APR0"/>
<keyword evidence="2" id="KW-1185">Reference proteome</keyword>